<feature type="chain" id="PRO_5043979210" evidence="1">
    <location>
        <begin position="20"/>
        <end position="288"/>
    </location>
</feature>
<name>A0AAW0E1X1_9AGAR</name>
<evidence type="ECO:0000313" key="3">
    <source>
        <dbReference type="Proteomes" id="UP001362999"/>
    </source>
</evidence>
<sequence length="288" mass="29980">MYAAAAVFLISLMAPLTLAAPTAEMILTPAGYRPATNVHEIPADATLAHVGSEIHVVSFNGTVLKKVAAATKPTPVKEAVAPLATGWVTYASWLNQGSSPISSFTTTWTVPPVPATNHGQTIFLFNSIEPNAGNAILQPVLQYGPSAAGGGSFWAVATWYLDPSNTFFTTPVRTSAGATLNGIITLTSSSGSSFNYNSQFTNIGGTSLSISGAAQLTWATETLEVYGVTAKSDYPAGTTVFSGINLKLANGNTPSVSWAHQDDTADRLSTTINTNGATNARITINYNS</sequence>
<dbReference type="EMBL" id="JAWWNJ010000004">
    <property type="protein sequence ID" value="KAK7057890.1"/>
    <property type="molecule type" value="Genomic_DNA"/>
</dbReference>
<keyword evidence="3" id="KW-1185">Reference proteome</keyword>
<comment type="caution">
    <text evidence="2">The sequence shown here is derived from an EMBL/GenBank/DDBJ whole genome shotgun (WGS) entry which is preliminary data.</text>
</comment>
<feature type="signal peptide" evidence="1">
    <location>
        <begin position="1"/>
        <end position="19"/>
    </location>
</feature>
<accession>A0AAW0E1X1</accession>
<protein>
    <submittedName>
        <fullName evidence="2">Uncharacterized protein</fullName>
    </submittedName>
</protein>
<dbReference type="Proteomes" id="UP001362999">
    <property type="component" value="Unassembled WGS sequence"/>
</dbReference>
<evidence type="ECO:0000313" key="2">
    <source>
        <dbReference type="EMBL" id="KAK7057890.1"/>
    </source>
</evidence>
<reference evidence="2 3" key="1">
    <citation type="journal article" date="2024" name="J Genomics">
        <title>Draft genome sequencing and assembly of Favolaschia claudopus CIRM-BRFM 2984 isolated from oak limbs.</title>
        <authorList>
            <person name="Navarro D."/>
            <person name="Drula E."/>
            <person name="Chaduli D."/>
            <person name="Cazenave R."/>
            <person name="Ahrendt S."/>
            <person name="Wang J."/>
            <person name="Lipzen A."/>
            <person name="Daum C."/>
            <person name="Barry K."/>
            <person name="Grigoriev I.V."/>
            <person name="Favel A."/>
            <person name="Rosso M.N."/>
            <person name="Martin F."/>
        </authorList>
    </citation>
    <scope>NUCLEOTIDE SEQUENCE [LARGE SCALE GENOMIC DNA]</scope>
    <source>
        <strain evidence="2 3">CIRM-BRFM 2984</strain>
    </source>
</reference>
<proteinExistence type="predicted"/>
<dbReference type="AlphaFoldDB" id="A0AAW0E1X1"/>
<keyword evidence="1" id="KW-0732">Signal</keyword>
<gene>
    <name evidence="2" type="ORF">R3P38DRAFT_3169398</name>
</gene>
<evidence type="ECO:0000256" key="1">
    <source>
        <dbReference type="SAM" id="SignalP"/>
    </source>
</evidence>
<organism evidence="2 3">
    <name type="scientific">Favolaschia claudopus</name>
    <dbReference type="NCBI Taxonomy" id="2862362"/>
    <lineage>
        <taxon>Eukaryota</taxon>
        <taxon>Fungi</taxon>
        <taxon>Dikarya</taxon>
        <taxon>Basidiomycota</taxon>
        <taxon>Agaricomycotina</taxon>
        <taxon>Agaricomycetes</taxon>
        <taxon>Agaricomycetidae</taxon>
        <taxon>Agaricales</taxon>
        <taxon>Marasmiineae</taxon>
        <taxon>Mycenaceae</taxon>
        <taxon>Favolaschia</taxon>
    </lineage>
</organism>